<reference evidence="2 3" key="1">
    <citation type="submission" date="2020-08" db="EMBL/GenBank/DDBJ databases">
        <title>Sequencing the genomes of 1000 actinobacteria strains.</title>
        <authorList>
            <person name="Klenk H.-P."/>
        </authorList>
    </citation>
    <scope>NUCLEOTIDE SEQUENCE [LARGE SCALE GENOMIC DNA]</scope>
    <source>
        <strain evidence="2 3">DSM 102030</strain>
    </source>
</reference>
<accession>A0A7W7REB5</accession>
<gene>
    <name evidence="2" type="ORF">F4561_001220</name>
</gene>
<proteinExistence type="predicted"/>
<organism evidence="2 3">
    <name type="scientific">Lipingzhangella halophila</name>
    <dbReference type="NCBI Taxonomy" id="1783352"/>
    <lineage>
        <taxon>Bacteria</taxon>
        <taxon>Bacillati</taxon>
        <taxon>Actinomycetota</taxon>
        <taxon>Actinomycetes</taxon>
        <taxon>Streptosporangiales</taxon>
        <taxon>Nocardiopsidaceae</taxon>
        <taxon>Lipingzhangella</taxon>
    </lineage>
</organism>
<sequence length="33" mass="3719">MAKRRRRTALRPLVRTEIQNVKNGQATPSPATT</sequence>
<evidence type="ECO:0000313" key="2">
    <source>
        <dbReference type="EMBL" id="MBB4930400.1"/>
    </source>
</evidence>
<keyword evidence="3" id="KW-1185">Reference proteome</keyword>
<feature type="region of interest" description="Disordered" evidence="1">
    <location>
        <begin position="1"/>
        <end position="33"/>
    </location>
</feature>
<comment type="caution">
    <text evidence="2">The sequence shown here is derived from an EMBL/GenBank/DDBJ whole genome shotgun (WGS) entry which is preliminary data.</text>
</comment>
<name>A0A7W7REB5_9ACTN</name>
<feature type="compositionally biased region" description="Polar residues" evidence="1">
    <location>
        <begin position="17"/>
        <end position="33"/>
    </location>
</feature>
<dbReference type="Proteomes" id="UP000523007">
    <property type="component" value="Unassembled WGS sequence"/>
</dbReference>
<protein>
    <submittedName>
        <fullName evidence="2">Uncharacterized protein</fullName>
    </submittedName>
</protein>
<evidence type="ECO:0000313" key="3">
    <source>
        <dbReference type="Proteomes" id="UP000523007"/>
    </source>
</evidence>
<evidence type="ECO:0000256" key="1">
    <source>
        <dbReference type="SAM" id="MobiDB-lite"/>
    </source>
</evidence>
<dbReference type="EMBL" id="JACHJT010000001">
    <property type="protein sequence ID" value="MBB4930400.1"/>
    <property type="molecule type" value="Genomic_DNA"/>
</dbReference>
<dbReference type="AlphaFoldDB" id="A0A7W7REB5"/>